<dbReference type="OrthoDB" id="1932693at2759"/>
<dbReference type="InterPro" id="IPR022212">
    <property type="entry name" value="DUF3741"/>
</dbReference>
<evidence type="ECO:0000313" key="2">
    <source>
        <dbReference type="EMBL" id="EPS67988.1"/>
    </source>
</evidence>
<evidence type="ECO:0000259" key="1">
    <source>
        <dbReference type="Pfam" id="PF12552"/>
    </source>
</evidence>
<evidence type="ECO:0000313" key="3">
    <source>
        <dbReference type="Proteomes" id="UP000015453"/>
    </source>
</evidence>
<feature type="domain" description="DUF3741" evidence="1">
    <location>
        <begin position="1"/>
        <end position="45"/>
    </location>
</feature>
<dbReference type="Pfam" id="PF12552">
    <property type="entry name" value="DUF3741"/>
    <property type="match status" value="1"/>
</dbReference>
<organism evidence="2 3">
    <name type="scientific">Genlisea aurea</name>
    <dbReference type="NCBI Taxonomy" id="192259"/>
    <lineage>
        <taxon>Eukaryota</taxon>
        <taxon>Viridiplantae</taxon>
        <taxon>Streptophyta</taxon>
        <taxon>Embryophyta</taxon>
        <taxon>Tracheophyta</taxon>
        <taxon>Spermatophyta</taxon>
        <taxon>Magnoliopsida</taxon>
        <taxon>eudicotyledons</taxon>
        <taxon>Gunneridae</taxon>
        <taxon>Pentapetalae</taxon>
        <taxon>asterids</taxon>
        <taxon>lamiids</taxon>
        <taxon>Lamiales</taxon>
        <taxon>Lentibulariaceae</taxon>
        <taxon>Genlisea</taxon>
    </lineage>
</organism>
<dbReference type="AlphaFoldDB" id="S8DXI1"/>
<reference evidence="2 3" key="1">
    <citation type="journal article" date="2013" name="BMC Genomics">
        <title>The miniature genome of a carnivorous plant Genlisea aurea contains a low number of genes and short non-coding sequences.</title>
        <authorList>
            <person name="Leushkin E.V."/>
            <person name="Sutormin R.A."/>
            <person name="Nabieva E.R."/>
            <person name="Penin A.A."/>
            <person name="Kondrashov A.S."/>
            <person name="Logacheva M.D."/>
        </authorList>
    </citation>
    <scope>NUCLEOTIDE SEQUENCE [LARGE SCALE GENOMIC DNA]</scope>
</reference>
<comment type="caution">
    <text evidence="2">The sequence shown here is derived from an EMBL/GenBank/DDBJ whole genome shotgun (WGS) entry which is preliminary data.</text>
</comment>
<feature type="non-terminal residue" evidence="2">
    <location>
        <position position="85"/>
    </location>
</feature>
<sequence length="85" mass="9443">REKFSEAKRLSMDGKLRQSKQFQDALEVLSSNKDLFLKCLQEPDSIFSEHLGGWLSVPPPPDTRRITVLLPSKAADDCSSPVAAN</sequence>
<dbReference type="Proteomes" id="UP000015453">
    <property type="component" value="Unassembled WGS sequence"/>
</dbReference>
<name>S8DXI1_9LAMI</name>
<feature type="non-terminal residue" evidence="2">
    <location>
        <position position="1"/>
    </location>
</feature>
<gene>
    <name evidence="2" type="ORF">M569_06785</name>
</gene>
<proteinExistence type="predicted"/>
<accession>S8DXI1</accession>
<dbReference type="PANTHER" id="PTHR46634">
    <property type="entry name" value="M REDUCTASE II SUBUNIT GAMMA, PUTATIVE (DUF3741)-RELATED"/>
    <property type="match status" value="1"/>
</dbReference>
<dbReference type="PANTHER" id="PTHR46634:SF3">
    <property type="entry name" value="M REDUCTASE II SUBUNIT GAMMA, PUTATIVE (DUF3741)-RELATED"/>
    <property type="match status" value="1"/>
</dbReference>
<protein>
    <recommendedName>
        <fullName evidence="1">DUF3741 domain-containing protein</fullName>
    </recommendedName>
</protein>
<dbReference type="EMBL" id="AUSU01002831">
    <property type="protein sequence ID" value="EPS67988.1"/>
    <property type="molecule type" value="Genomic_DNA"/>
</dbReference>
<keyword evidence="3" id="KW-1185">Reference proteome</keyword>